<name>A0A7G1PCK1_9ACTN</name>
<dbReference type="NCBIfam" id="TIGR02937">
    <property type="entry name" value="sigma70-ECF"/>
    <property type="match status" value="1"/>
</dbReference>
<accession>A0A7G1PCK1</accession>
<keyword evidence="2" id="KW-0805">Transcription regulation</keyword>
<organism evidence="8 9">
    <name type="scientific">Streptomyces aurantiacus</name>
    <dbReference type="NCBI Taxonomy" id="47760"/>
    <lineage>
        <taxon>Bacteria</taxon>
        <taxon>Bacillati</taxon>
        <taxon>Actinomycetota</taxon>
        <taxon>Actinomycetes</taxon>
        <taxon>Kitasatosporales</taxon>
        <taxon>Streptomycetaceae</taxon>
        <taxon>Streptomyces</taxon>
        <taxon>Streptomyces aurantiacus group</taxon>
    </lineage>
</organism>
<feature type="domain" description="RNA polymerase sigma factor 70 region 4 type 2" evidence="7">
    <location>
        <begin position="157"/>
        <end position="208"/>
    </location>
</feature>
<gene>
    <name evidence="8" type="primary">rpoE</name>
    <name evidence="8" type="ORF">GCM10017557_80070</name>
</gene>
<feature type="domain" description="RNA polymerase sigma-70 region 2" evidence="6">
    <location>
        <begin position="68"/>
        <end position="129"/>
    </location>
</feature>
<keyword evidence="9" id="KW-1185">Reference proteome</keyword>
<evidence type="ECO:0000313" key="9">
    <source>
        <dbReference type="Proteomes" id="UP000516444"/>
    </source>
</evidence>
<dbReference type="GO" id="GO:0006352">
    <property type="term" value="P:DNA-templated transcription initiation"/>
    <property type="evidence" value="ECO:0007669"/>
    <property type="project" value="InterPro"/>
</dbReference>
<dbReference type="InterPro" id="IPR013324">
    <property type="entry name" value="RNA_pol_sigma_r3/r4-like"/>
</dbReference>
<keyword evidence="4" id="KW-0804">Transcription</keyword>
<evidence type="ECO:0000256" key="3">
    <source>
        <dbReference type="ARBA" id="ARBA00023082"/>
    </source>
</evidence>
<dbReference type="Proteomes" id="UP000516444">
    <property type="component" value="Chromosome"/>
</dbReference>
<dbReference type="Gene3D" id="1.10.1740.10">
    <property type="match status" value="1"/>
</dbReference>
<evidence type="ECO:0000256" key="4">
    <source>
        <dbReference type="ARBA" id="ARBA00023163"/>
    </source>
</evidence>
<proteinExistence type="inferred from homology"/>
<evidence type="ECO:0000256" key="5">
    <source>
        <dbReference type="SAM" id="MobiDB-lite"/>
    </source>
</evidence>
<dbReference type="SUPFAM" id="SSF88659">
    <property type="entry name" value="Sigma3 and sigma4 domains of RNA polymerase sigma factors"/>
    <property type="match status" value="1"/>
</dbReference>
<evidence type="ECO:0000259" key="7">
    <source>
        <dbReference type="Pfam" id="PF08281"/>
    </source>
</evidence>
<dbReference type="PANTHER" id="PTHR43133">
    <property type="entry name" value="RNA POLYMERASE ECF-TYPE SIGMA FACTO"/>
    <property type="match status" value="1"/>
</dbReference>
<dbReference type="PANTHER" id="PTHR43133:SF51">
    <property type="entry name" value="RNA POLYMERASE SIGMA FACTOR"/>
    <property type="match status" value="1"/>
</dbReference>
<feature type="region of interest" description="Disordered" evidence="5">
    <location>
        <begin position="28"/>
        <end position="47"/>
    </location>
</feature>
<protein>
    <submittedName>
        <fullName evidence="8">RNA polymerase sigma factor</fullName>
    </submittedName>
</protein>
<dbReference type="InterPro" id="IPR013249">
    <property type="entry name" value="RNA_pol_sigma70_r4_t2"/>
</dbReference>
<dbReference type="GO" id="GO:0003677">
    <property type="term" value="F:DNA binding"/>
    <property type="evidence" value="ECO:0007669"/>
    <property type="project" value="InterPro"/>
</dbReference>
<dbReference type="InterPro" id="IPR036388">
    <property type="entry name" value="WH-like_DNA-bd_sf"/>
</dbReference>
<dbReference type="Pfam" id="PF08281">
    <property type="entry name" value="Sigma70_r4_2"/>
    <property type="match status" value="1"/>
</dbReference>
<dbReference type="Pfam" id="PF04542">
    <property type="entry name" value="Sigma70_r2"/>
    <property type="match status" value="1"/>
</dbReference>
<dbReference type="AlphaFoldDB" id="A0A7G1PCK1"/>
<dbReference type="KEGG" id="sgm:GCM10017557_80070"/>
<keyword evidence="3" id="KW-0731">Sigma factor</keyword>
<evidence type="ECO:0000313" key="8">
    <source>
        <dbReference type="EMBL" id="BCL33148.1"/>
    </source>
</evidence>
<dbReference type="SUPFAM" id="SSF88946">
    <property type="entry name" value="Sigma2 domain of RNA polymerase sigma factors"/>
    <property type="match status" value="1"/>
</dbReference>
<sequence length="222" mass="23587">MLSACRAQARVLDVLGSVPGAARVRAGRRDAAEIHQKGPSSARSSWPGDELVAAAQNGDEASIAALVSGAHPHVRRFAFTLCASSQDAEDAAQEAMIVLFRKIGTLRAAGALASWMFQIVRHECLRRARAMVHRHEPSPEVVIPSAEDDVLGKLEIERVTAAIASLPADQRRVLIMRDVQGLPGGAVARSLGLSTTAMKSRLHRARAAVRAGLNRQNGSTPG</sequence>
<evidence type="ECO:0000259" key="6">
    <source>
        <dbReference type="Pfam" id="PF04542"/>
    </source>
</evidence>
<reference evidence="8 9" key="1">
    <citation type="journal article" date="2014" name="Int. J. Syst. Evol. Microbiol.">
        <title>Complete genome sequence of Corynebacterium casei LMG S-19264T (=DSM 44701T), isolated from a smear-ripened cheese.</title>
        <authorList>
            <consortium name="US DOE Joint Genome Institute (JGI-PGF)"/>
            <person name="Walter F."/>
            <person name="Albersmeier A."/>
            <person name="Kalinowski J."/>
            <person name="Ruckert C."/>
        </authorList>
    </citation>
    <scope>NUCLEOTIDE SEQUENCE [LARGE SCALE GENOMIC DNA]</scope>
    <source>
        <strain evidence="8 9">JCM 4677</strain>
    </source>
</reference>
<dbReference type="InterPro" id="IPR039425">
    <property type="entry name" value="RNA_pol_sigma-70-like"/>
</dbReference>
<dbReference type="Gene3D" id="1.10.10.10">
    <property type="entry name" value="Winged helix-like DNA-binding domain superfamily/Winged helix DNA-binding domain"/>
    <property type="match status" value="1"/>
</dbReference>
<dbReference type="CDD" id="cd06171">
    <property type="entry name" value="Sigma70_r4"/>
    <property type="match status" value="1"/>
</dbReference>
<dbReference type="InterPro" id="IPR013325">
    <property type="entry name" value="RNA_pol_sigma_r2"/>
</dbReference>
<dbReference type="GO" id="GO:0016987">
    <property type="term" value="F:sigma factor activity"/>
    <property type="evidence" value="ECO:0007669"/>
    <property type="project" value="UniProtKB-KW"/>
</dbReference>
<evidence type="ECO:0000256" key="1">
    <source>
        <dbReference type="ARBA" id="ARBA00010641"/>
    </source>
</evidence>
<dbReference type="InterPro" id="IPR007627">
    <property type="entry name" value="RNA_pol_sigma70_r2"/>
</dbReference>
<dbReference type="EMBL" id="AP023440">
    <property type="protein sequence ID" value="BCL33148.1"/>
    <property type="molecule type" value="Genomic_DNA"/>
</dbReference>
<evidence type="ECO:0000256" key="2">
    <source>
        <dbReference type="ARBA" id="ARBA00023015"/>
    </source>
</evidence>
<comment type="similarity">
    <text evidence="1">Belongs to the sigma-70 factor family. ECF subfamily.</text>
</comment>
<dbReference type="InterPro" id="IPR014284">
    <property type="entry name" value="RNA_pol_sigma-70_dom"/>
</dbReference>